<dbReference type="KEGG" id="amam:HPC72_01955"/>
<evidence type="ECO:0000259" key="2">
    <source>
        <dbReference type="Pfam" id="PF00535"/>
    </source>
</evidence>
<gene>
    <name evidence="3" type="ORF">HPC72_01955</name>
</gene>
<keyword evidence="4" id="KW-1185">Reference proteome</keyword>
<keyword evidence="3" id="KW-0808">Transferase</keyword>
<sequence>MSAERRHDLLVIIPAWNEEVALPGVIAEVLATLGGTADAVVVSDGSTDRTAALARDAGVTVLDLPINLGVGGAMRAGFVYAVRYGYSYAVQLDADGQHDPSEVPVMLECARATGADLVIGARFAGKGDYSVRGPRHWAMRVLSVILSRVSGTRLTDTTSGFKLYNRRALAVFSQDYPAEYLGDTIEALVVAKRSGLRVRQVAVRMRPRAGGEPSHNPLKAARFLLRAFLALGIALSRPNRAAPGAVPPSEDQEGRR</sequence>
<dbReference type="PANTHER" id="PTHR48090:SF7">
    <property type="entry name" value="RFBJ PROTEIN"/>
    <property type="match status" value="1"/>
</dbReference>
<dbReference type="Gene3D" id="3.90.550.10">
    <property type="entry name" value="Spore Coat Polysaccharide Biosynthesis Protein SpsA, Chain A"/>
    <property type="match status" value="1"/>
</dbReference>
<dbReference type="GO" id="GO:0016740">
    <property type="term" value="F:transferase activity"/>
    <property type="evidence" value="ECO:0007669"/>
    <property type="project" value="UniProtKB-KW"/>
</dbReference>
<dbReference type="PANTHER" id="PTHR48090">
    <property type="entry name" value="UNDECAPRENYL-PHOSPHATE 4-DEOXY-4-FORMAMIDO-L-ARABINOSE TRANSFERASE-RELATED"/>
    <property type="match status" value="1"/>
</dbReference>
<dbReference type="SUPFAM" id="SSF53448">
    <property type="entry name" value="Nucleotide-diphospho-sugar transferases"/>
    <property type="match status" value="1"/>
</dbReference>
<organism evidence="3 4">
    <name type="scientific">Actinomyces marmotae</name>
    <dbReference type="NCBI Taxonomy" id="2737173"/>
    <lineage>
        <taxon>Bacteria</taxon>
        <taxon>Bacillati</taxon>
        <taxon>Actinomycetota</taxon>
        <taxon>Actinomycetes</taxon>
        <taxon>Actinomycetales</taxon>
        <taxon>Actinomycetaceae</taxon>
        <taxon>Actinomyces</taxon>
    </lineage>
</organism>
<name>A0A6M8AXN0_9ACTO</name>
<evidence type="ECO:0000313" key="3">
    <source>
        <dbReference type="EMBL" id="QKD79179.1"/>
    </source>
</evidence>
<dbReference type="RefSeq" id="WP_159524037.1">
    <property type="nucleotide sequence ID" value="NZ_CP053642.1"/>
</dbReference>
<dbReference type="Pfam" id="PF00535">
    <property type="entry name" value="Glycos_transf_2"/>
    <property type="match status" value="1"/>
</dbReference>
<dbReference type="InterPro" id="IPR029044">
    <property type="entry name" value="Nucleotide-diphossugar_trans"/>
</dbReference>
<protein>
    <submittedName>
        <fullName evidence="3">Glycosyltransferase family 2 protein</fullName>
    </submittedName>
</protein>
<dbReference type="InterPro" id="IPR050256">
    <property type="entry name" value="Glycosyltransferase_2"/>
</dbReference>
<evidence type="ECO:0000313" key="4">
    <source>
        <dbReference type="Proteomes" id="UP000504752"/>
    </source>
</evidence>
<proteinExistence type="inferred from homology"/>
<dbReference type="InterPro" id="IPR001173">
    <property type="entry name" value="Glyco_trans_2-like"/>
</dbReference>
<dbReference type="EMBL" id="CP053642">
    <property type="protein sequence ID" value="QKD79179.1"/>
    <property type="molecule type" value="Genomic_DNA"/>
</dbReference>
<dbReference type="AlphaFoldDB" id="A0A6M8AXN0"/>
<reference evidence="3 4" key="1">
    <citation type="submission" date="2020-05" db="EMBL/GenBank/DDBJ databases">
        <title>Actinomyces sp. zg-325.</title>
        <authorList>
            <person name="Yang C."/>
        </authorList>
    </citation>
    <scope>NUCLEOTIDE SEQUENCE [LARGE SCALE GENOMIC DNA]</scope>
    <source>
        <strain evidence="4">zg-325</strain>
    </source>
</reference>
<comment type="similarity">
    <text evidence="1">Belongs to the glycosyltransferase 2 family.</text>
</comment>
<dbReference type="CDD" id="cd04179">
    <property type="entry name" value="DPM_DPG-synthase_like"/>
    <property type="match status" value="1"/>
</dbReference>
<accession>A0A6M8AXN0</accession>
<dbReference type="Proteomes" id="UP000504752">
    <property type="component" value="Chromosome"/>
</dbReference>
<feature type="domain" description="Glycosyltransferase 2-like" evidence="2">
    <location>
        <begin position="11"/>
        <end position="169"/>
    </location>
</feature>
<evidence type="ECO:0000256" key="1">
    <source>
        <dbReference type="ARBA" id="ARBA00006739"/>
    </source>
</evidence>